<accession>A0ABR1DV24</accession>
<evidence type="ECO:0000313" key="2">
    <source>
        <dbReference type="EMBL" id="KAK6754252.1"/>
    </source>
</evidence>
<feature type="region of interest" description="Disordered" evidence="1">
    <location>
        <begin position="12"/>
        <end position="37"/>
    </location>
</feature>
<sequence length="291" mass="31561">MDGIRLLLSASQRCPDNSTPVYDPGRFSPPQLDTPPPPVLNTPEQDFNVGSSSGGMFTSFEKQNNNCWSNGAKHNNQSVIRKFSVAADFFTSPSTTHADTRDTRSTQNMLGYQTLQIDNTQWSKPSFQRPPVPQQLSTMNTTASAQRKVSIVPLDVAIASPPFEPPQPTACHMDQNHITMISPQNIVTPTAQMKLDDPPPMEIEPATKSPDRPLLTSIQHKPYQGKKHQNIVTRKASLMAQKSSGGSDGHPTRKHVLLPASSSMVVEAAAAAAAAPAILIRPNPEMGAHVD</sequence>
<protein>
    <submittedName>
        <fullName evidence="2">Uncharacterized protein</fullName>
    </submittedName>
</protein>
<comment type="caution">
    <text evidence="2">The sequence shown here is derived from an EMBL/GenBank/DDBJ whole genome shotgun (WGS) entry which is preliminary data.</text>
</comment>
<evidence type="ECO:0000313" key="3">
    <source>
        <dbReference type="Proteomes" id="UP001303046"/>
    </source>
</evidence>
<evidence type="ECO:0000256" key="1">
    <source>
        <dbReference type="SAM" id="MobiDB-lite"/>
    </source>
</evidence>
<organism evidence="2 3">
    <name type="scientific">Necator americanus</name>
    <name type="common">Human hookworm</name>
    <dbReference type="NCBI Taxonomy" id="51031"/>
    <lineage>
        <taxon>Eukaryota</taxon>
        <taxon>Metazoa</taxon>
        <taxon>Ecdysozoa</taxon>
        <taxon>Nematoda</taxon>
        <taxon>Chromadorea</taxon>
        <taxon>Rhabditida</taxon>
        <taxon>Rhabditina</taxon>
        <taxon>Rhabditomorpha</taxon>
        <taxon>Strongyloidea</taxon>
        <taxon>Ancylostomatidae</taxon>
        <taxon>Bunostominae</taxon>
        <taxon>Necator</taxon>
    </lineage>
</organism>
<name>A0ABR1DV24_NECAM</name>
<dbReference type="Proteomes" id="UP001303046">
    <property type="component" value="Unassembled WGS sequence"/>
</dbReference>
<gene>
    <name evidence="2" type="primary">Necator_chrV.g18109</name>
    <name evidence="2" type="ORF">RB195_013318</name>
</gene>
<reference evidence="2 3" key="1">
    <citation type="submission" date="2023-08" db="EMBL/GenBank/DDBJ databases">
        <title>A Necator americanus chromosomal reference genome.</title>
        <authorList>
            <person name="Ilik V."/>
            <person name="Petrzelkova K.J."/>
            <person name="Pardy F."/>
            <person name="Fuh T."/>
            <person name="Niatou-Singa F.S."/>
            <person name="Gouil Q."/>
            <person name="Baker L."/>
            <person name="Ritchie M.E."/>
            <person name="Jex A.R."/>
            <person name="Gazzola D."/>
            <person name="Li H."/>
            <person name="Toshio Fujiwara R."/>
            <person name="Zhan B."/>
            <person name="Aroian R.V."/>
            <person name="Pafco B."/>
            <person name="Schwarz E.M."/>
        </authorList>
    </citation>
    <scope>NUCLEOTIDE SEQUENCE [LARGE SCALE GENOMIC DNA]</scope>
    <source>
        <strain evidence="2 3">Aroian</strain>
        <tissue evidence="2">Whole animal</tissue>
    </source>
</reference>
<keyword evidence="3" id="KW-1185">Reference proteome</keyword>
<dbReference type="EMBL" id="JAVFWL010000005">
    <property type="protein sequence ID" value="KAK6754252.1"/>
    <property type="molecule type" value="Genomic_DNA"/>
</dbReference>
<proteinExistence type="predicted"/>